<evidence type="ECO:0000256" key="3">
    <source>
        <dbReference type="ARBA" id="ARBA00023125"/>
    </source>
</evidence>
<sequence length="416" mass="47492">MENNLTPELRFPEFQDEWNKSIIKEIANKITDGTHDTPKATETGIPFLTAIHVRDGFIDFENCYYLPEDVHQKIYARCSPEKDDLLMVNIGAGVATSAKVDADFEFSLKNVALIKPNKSKIDPDFFTQIQRRNSARLRHQISAGGAQPFLSLKEIGNLKLIIPNKKTEQTKIANFLTVIDKRINLLQKKKAELVQYKKGVMQKLFSQTIRFKDENGNDFPDWEEKKLGEIGVFQTSSVDKISNDDEEQVYLVNYMNVYRHENISNSTRGNLQVVTAKENQIKSSNLKKGDILFTPSSETPSDIGHSVVIFEDLENTLFSYHLMRFRPSVKLDLLYSHYFCNIPSVLKQLSSFATGSTRFTISVGNFSKIKVQLPSIDEQIKIAKYLSKIDKSIERLGNQIDNSTKFKQGLLQKMFV</sequence>
<dbReference type="GO" id="GO:0003677">
    <property type="term" value="F:DNA binding"/>
    <property type="evidence" value="ECO:0007669"/>
    <property type="project" value="UniProtKB-KW"/>
</dbReference>
<dbReference type="EMBL" id="BAZW01000093">
    <property type="protein sequence ID" value="GAO27749.1"/>
    <property type="molecule type" value="Genomic_DNA"/>
</dbReference>
<evidence type="ECO:0000259" key="4">
    <source>
        <dbReference type="Pfam" id="PF01420"/>
    </source>
</evidence>
<gene>
    <name evidence="5" type="ORF">JCM15548_14599</name>
</gene>
<keyword evidence="6" id="KW-1185">Reference proteome</keyword>
<evidence type="ECO:0000313" key="5">
    <source>
        <dbReference type="EMBL" id="GAO27749.1"/>
    </source>
</evidence>
<comment type="caution">
    <text evidence="5">The sequence shown here is derived from an EMBL/GenBank/DDBJ whole genome shotgun (WGS) entry which is preliminary data.</text>
</comment>
<feature type="domain" description="Type I restriction modification DNA specificity" evidence="4">
    <location>
        <begin position="16"/>
        <end position="193"/>
    </location>
</feature>
<keyword evidence="2" id="KW-0680">Restriction system</keyword>
<dbReference type="STRING" id="1236989.JCM15548_14599"/>
<dbReference type="CDD" id="cd17246">
    <property type="entry name" value="RMtype1_S_SonII-TRD2-CR2_like"/>
    <property type="match status" value="1"/>
</dbReference>
<protein>
    <submittedName>
        <fullName evidence="5">Type I restriction-modification system, specificity subunit S</fullName>
    </submittedName>
</protein>
<comment type="similarity">
    <text evidence="1">Belongs to the type-I restriction system S methylase family.</text>
</comment>
<keyword evidence="3" id="KW-0238">DNA-binding</keyword>
<dbReference type="Proteomes" id="UP000032900">
    <property type="component" value="Unassembled WGS sequence"/>
</dbReference>
<organism evidence="5 6">
    <name type="scientific">Geofilum rubicundum JCM 15548</name>
    <dbReference type="NCBI Taxonomy" id="1236989"/>
    <lineage>
        <taxon>Bacteria</taxon>
        <taxon>Pseudomonadati</taxon>
        <taxon>Bacteroidota</taxon>
        <taxon>Bacteroidia</taxon>
        <taxon>Marinilabiliales</taxon>
        <taxon>Marinilabiliaceae</taxon>
        <taxon>Geofilum</taxon>
    </lineage>
</organism>
<accession>A0A0E9LR74</accession>
<dbReference type="RefSeq" id="WP_062128779.1">
    <property type="nucleotide sequence ID" value="NZ_BAZW01000093.1"/>
</dbReference>
<dbReference type="InterPro" id="IPR000055">
    <property type="entry name" value="Restrct_endonuc_typeI_TRD"/>
</dbReference>
<dbReference type="AlphaFoldDB" id="A0A0E9LR74"/>
<proteinExistence type="inferred from homology"/>
<dbReference type="PANTHER" id="PTHR30408:SF12">
    <property type="entry name" value="TYPE I RESTRICTION ENZYME MJAVIII SPECIFICITY SUBUNIT"/>
    <property type="match status" value="1"/>
</dbReference>
<dbReference type="Gene3D" id="3.90.220.20">
    <property type="entry name" value="DNA methylase specificity domains"/>
    <property type="match status" value="2"/>
</dbReference>
<dbReference type="Gene3D" id="1.10.287.1120">
    <property type="entry name" value="Bipartite methylase S protein"/>
    <property type="match status" value="1"/>
</dbReference>
<dbReference type="InterPro" id="IPR052021">
    <property type="entry name" value="Type-I_RS_S_subunit"/>
</dbReference>
<dbReference type="SUPFAM" id="SSF116734">
    <property type="entry name" value="DNA methylase specificity domain"/>
    <property type="match status" value="2"/>
</dbReference>
<feature type="domain" description="Type I restriction modification DNA specificity" evidence="4">
    <location>
        <begin position="221"/>
        <end position="394"/>
    </location>
</feature>
<reference evidence="5 6" key="1">
    <citation type="journal article" date="2015" name="Microbes Environ.">
        <title>Distribution and evolution of nitrogen fixation genes in the phylum bacteroidetes.</title>
        <authorList>
            <person name="Inoue J."/>
            <person name="Oshima K."/>
            <person name="Suda W."/>
            <person name="Sakamoto M."/>
            <person name="Iino T."/>
            <person name="Noda S."/>
            <person name="Hongoh Y."/>
            <person name="Hattori M."/>
            <person name="Ohkuma M."/>
        </authorList>
    </citation>
    <scope>NUCLEOTIDE SEQUENCE [LARGE SCALE GENOMIC DNA]</scope>
    <source>
        <strain evidence="5">JCM 15548</strain>
    </source>
</reference>
<dbReference type="OrthoDB" id="2234796at2"/>
<dbReference type="InterPro" id="IPR044946">
    <property type="entry name" value="Restrct_endonuc_typeI_TRD_sf"/>
</dbReference>
<dbReference type="Pfam" id="PF01420">
    <property type="entry name" value="Methylase_S"/>
    <property type="match status" value="2"/>
</dbReference>
<evidence type="ECO:0000256" key="1">
    <source>
        <dbReference type="ARBA" id="ARBA00010923"/>
    </source>
</evidence>
<dbReference type="PANTHER" id="PTHR30408">
    <property type="entry name" value="TYPE-1 RESTRICTION ENZYME ECOKI SPECIFICITY PROTEIN"/>
    <property type="match status" value="1"/>
</dbReference>
<evidence type="ECO:0000313" key="6">
    <source>
        <dbReference type="Proteomes" id="UP000032900"/>
    </source>
</evidence>
<dbReference type="GO" id="GO:0009307">
    <property type="term" value="P:DNA restriction-modification system"/>
    <property type="evidence" value="ECO:0007669"/>
    <property type="project" value="UniProtKB-KW"/>
</dbReference>
<name>A0A0E9LR74_9BACT</name>
<evidence type="ECO:0000256" key="2">
    <source>
        <dbReference type="ARBA" id="ARBA00022747"/>
    </source>
</evidence>